<proteinExistence type="predicted"/>
<accession>A0ABT7BVB1</accession>
<organism evidence="1 2">
    <name type="scientific">Roseofilum casamattae BLCC-M143</name>
    <dbReference type="NCBI Taxonomy" id="3022442"/>
    <lineage>
        <taxon>Bacteria</taxon>
        <taxon>Bacillati</taxon>
        <taxon>Cyanobacteriota</taxon>
        <taxon>Cyanophyceae</taxon>
        <taxon>Desertifilales</taxon>
        <taxon>Desertifilaceae</taxon>
        <taxon>Roseofilum</taxon>
        <taxon>Roseofilum casamattae</taxon>
    </lineage>
</organism>
<evidence type="ECO:0000313" key="2">
    <source>
        <dbReference type="Proteomes" id="UP001232992"/>
    </source>
</evidence>
<name>A0ABT7BVB1_9CYAN</name>
<dbReference type="RefSeq" id="WP_283757043.1">
    <property type="nucleotide sequence ID" value="NZ_JAQOSQ010000002.1"/>
</dbReference>
<protein>
    <submittedName>
        <fullName evidence="1">Uncharacterized protein</fullName>
    </submittedName>
</protein>
<dbReference type="Proteomes" id="UP001232992">
    <property type="component" value="Unassembled WGS sequence"/>
</dbReference>
<evidence type="ECO:0000313" key="1">
    <source>
        <dbReference type="EMBL" id="MDJ1182391.1"/>
    </source>
</evidence>
<comment type="caution">
    <text evidence="1">The sequence shown here is derived from an EMBL/GenBank/DDBJ whole genome shotgun (WGS) entry which is preliminary data.</text>
</comment>
<sequence>MTQPPLPEPNLDPQPITSEQYFAYTPEKLELSKGFYEYGGQDFTGFYLAILTNMGLREAIRQVPLSLWVKAIQELAAGNPKLSFENETTEAMLTSFHRGIDRLANVASYLEESEEYLEDLKQSLD</sequence>
<reference evidence="1 2" key="1">
    <citation type="submission" date="2023-01" db="EMBL/GenBank/DDBJ databases">
        <title>Novel diversity within Roseofilum (Cyanobacteria; Desertifilaceae) from marine benthic mats with descriptions of four novel species.</title>
        <authorList>
            <person name="Wang Y."/>
            <person name="Berthold D.E."/>
            <person name="Hu J."/>
            <person name="Lefler F.W."/>
            <person name="Laughinghouse H.D. IV."/>
        </authorList>
    </citation>
    <scope>NUCLEOTIDE SEQUENCE [LARGE SCALE GENOMIC DNA]</scope>
    <source>
        <strain evidence="1 2">BLCC-M143</strain>
    </source>
</reference>
<dbReference type="EMBL" id="JAQOSQ010000002">
    <property type="protein sequence ID" value="MDJ1182391.1"/>
    <property type="molecule type" value="Genomic_DNA"/>
</dbReference>
<gene>
    <name evidence="1" type="ORF">PMH09_04220</name>
</gene>
<keyword evidence="2" id="KW-1185">Reference proteome</keyword>